<keyword evidence="2" id="KW-0800">Toxin</keyword>
<feature type="domain" description="VENN motif-containing" evidence="6">
    <location>
        <begin position="62"/>
        <end position="114"/>
    </location>
</feature>
<comment type="subcellular location">
    <subcellularLocation>
        <location evidence="1">Target cell</location>
        <location evidence="1">Target cell cytoplasm</location>
    </subcellularLocation>
</comment>
<keyword evidence="8" id="KW-1185">Reference proteome</keyword>
<dbReference type="Gene3D" id="1.20.120.1870">
    <property type="entry name" value="Fic/DOC protein, Fido domain"/>
    <property type="match status" value="1"/>
</dbReference>
<dbReference type="RefSeq" id="WP_127164256.1">
    <property type="nucleotide sequence ID" value="NZ_CP029822.1"/>
</dbReference>
<accession>A0A451ENZ7</accession>
<proteinExistence type="predicted"/>
<dbReference type="AlphaFoldDB" id="A0A451ENZ7"/>
<evidence type="ECO:0000256" key="5">
    <source>
        <dbReference type="SAM" id="Coils"/>
    </source>
</evidence>
<dbReference type="Proteomes" id="UP000273143">
    <property type="component" value="Chromosome"/>
</dbReference>
<gene>
    <name evidence="7" type="ORF">DM558_12325</name>
</gene>
<dbReference type="InterPro" id="IPR053737">
    <property type="entry name" value="Type_II_TA_Toxin"/>
</dbReference>
<dbReference type="EMBL" id="CP029822">
    <property type="protein sequence ID" value="AZS51506.1"/>
    <property type="molecule type" value="Genomic_DNA"/>
</dbReference>
<dbReference type="KEGG" id="emo:DM558_12325"/>
<evidence type="ECO:0000256" key="2">
    <source>
        <dbReference type="ARBA" id="ARBA00022656"/>
    </source>
</evidence>
<keyword evidence="5" id="KW-0175">Coiled coil</keyword>
<feature type="coiled-coil region" evidence="5">
    <location>
        <begin position="122"/>
        <end position="149"/>
    </location>
</feature>
<protein>
    <recommendedName>
        <fullName evidence="6">VENN motif-containing domain-containing protein</fullName>
    </recommendedName>
</protein>
<evidence type="ECO:0000259" key="6">
    <source>
        <dbReference type="Pfam" id="PF04829"/>
    </source>
</evidence>
<evidence type="ECO:0000256" key="4">
    <source>
        <dbReference type="ARBA" id="ARBA00023026"/>
    </source>
</evidence>
<reference evidence="8" key="1">
    <citation type="submission" date="2018-06" db="EMBL/GenBank/DDBJ databases">
        <title>Complete genome of Pseudomonas insecticola strain QZS01.</title>
        <authorList>
            <person name="Wang J."/>
            <person name="Su Q."/>
        </authorList>
    </citation>
    <scope>NUCLEOTIDE SEQUENCE [LARGE SCALE GENOMIC DNA]</scope>
    <source>
        <strain evidence="8">QZS01</strain>
    </source>
</reference>
<name>A0A451ENZ7_9GAMM</name>
<evidence type="ECO:0000256" key="3">
    <source>
        <dbReference type="ARBA" id="ARBA00022913"/>
    </source>
</evidence>
<keyword evidence="3" id="KW-1266">Target cell cytoplasm</keyword>
<keyword evidence="4" id="KW-0843">Virulence</keyword>
<evidence type="ECO:0000256" key="1">
    <source>
        <dbReference type="ARBA" id="ARBA00004219"/>
    </source>
</evidence>
<dbReference type="InterPro" id="IPR006914">
    <property type="entry name" value="VENN_dom"/>
</dbReference>
<dbReference type="GO" id="GO:0090729">
    <property type="term" value="F:toxin activity"/>
    <property type="evidence" value="ECO:0007669"/>
    <property type="project" value="UniProtKB-KW"/>
</dbReference>
<sequence>MAGIIKQMTEGNEPAHLMAHAVWGAIVANAKDSNAAAGAIGAATAEGLAPYIQKALYGDRKVSELTEEEKQTITALATIGAGLAGSFGTDGNFASGVAAAETGKNAVENNAISDIAAEQSTGISREEQYKNAMKQLEELEEKFKQENCQGLSEEACSVKRLELQAKATEGFWESMTYKPVLGGAVEIYQAETPLDYGLGVLSLVPGEKILVKIGDGIKYIYTGSRTINKVFVEISVDEIININKSFGGSTTLTGHVDTVLANMSYQEGFFDKAAVAIRDIAGSHLFDNGNKRTAQVVVEQLAKKNNINLTEQQIRRVVDAVGTGELKKIEDISKALQNGK</sequence>
<organism evidence="7 8">
    <name type="scientific">Entomomonas moraniae</name>
    <dbReference type="NCBI Taxonomy" id="2213226"/>
    <lineage>
        <taxon>Bacteria</taxon>
        <taxon>Pseudomonadati</taxon>
        <taxon>Pseudomonadota</taxon>
        <taxon>Gammaproteobacteria</taxon>
        <taxon>Pseudomonadales</taxon>
        <taxon>Pseudomonadaceae</taxon>
        <taxon>Entomomonas</taxon>
    </lineage>
</organism>
<evidence type="ECO:0000313" key="7">
    <source>
        <dbReference type="EMBL" id="AZS51506.1"/>
    </source>
</evidence>
<dbReference type="Pfam" id="PF04829">
    <property type="entry name" value="PT-VENN"/>
    <property type="match status" value="1"/>
</dbReference>
<evidence type="ECO:0000313" key="8">
    <source>
        <dbReference type="Proteomes" id="UP000273143"/>
    </source>
</evidence>